<gene>
    <name evidence="2" type="ORF">SAMN05428963_12154</name>
</gene>
<dbReference type="InterPro" id="IPR001633">
    <property type="entry name" value="EAL_dom"/>
</dbReference>
<dbReference type="GO" id="GO:0071111">
    <property type="term" value="F:cyclic-guanylate-specific phosphodiesterase activity"/>
    <property type="evidence" value="ECO:0007669"/>
    <property type="project" value="InterPro"/>
</dbReference>
<dbReference type="Pfam" id="PF00563">
    <property type="entry name" value="EAL"/>
    <property type="match status" value="1"/>
</dbReference>
<dbReference type="InterPro" id="IPR035919">
    <property type="entry name" value="EAL_sf"/>
</dbReference>
<evidence type="ECO:0000313" key="2">
    <source>
        <dbReference type="EMBL" id="SKA37055.1"/>
    </source>
</evidence>
<evidence type="ECO:0000259" key="1">
    <source>
        <dbReference type="PROSITE" id="PS50883"/>
    </source>
</evidence>
<keyword evidence="3" id="KW-1185">Reference proteome</keyword>
<dbReference type="PANTHER" id="PTHR33121">
    <property type="entry name" value="CYCLIC DI-GMP PHOSPHODIESTERASE PDEF"/>
    <property type="match status" value="1"/>
</dbReference>
<dbReference type="OrthoDB" id="9814202at2"/>
<dbReference type="InterPro" id="IPR003018">
    <property type="entry name" value="GAF"/>
</dbReference>
<dbReference type="SUPFAM" id="SSF141868">
    <property type="entry name" value="EAL domain-like"/>
    <property type="match status" value="1"/>
</dbReference>
<dbReference type="RefSeq" id="WP_078710292.1">
    <property type="nucleotide sequence ID" value="NZ_FUXL01000021.1"/>
</dbReference>
<dbReference type="CDD" id="cd01948">
    <property type="entry name" value="EAL"/>
    <property type="match status" value="1"/>
</dbReference>
<dbReference type="InterPro" id="IPR050706">
    <property type="entry name" value="Cyclic-di-GMP_PDE-like"/>
</dbReference>
<protein>
    <submittedName>
        <fullName evidence="2">EAL domain, c-di-GMP-specific phosphodiesterase class I (Or its enzymatically inactive variant)</fullName>
    </submittedName>
</protein>
<dbReference type="SUPFAM" id="SSF55781">
    <property type="entry name" value="GAF domain-like"/>
    <property type="match status" value="1"/>
</dbReference>
<proteinExistence type="predicted"/>
<dbReference type="STRING" id="1365950.SAMN05428963_12154"/>
<dbReference type="Proteomes" id="UP000190135">
    <property type="component" value="Unassembled WGS sequence"/>
</dbReference>
<dbReference type="SMART" id="SM00065">
    <property type="entry name" value="GAF"/>
    <property type="match status" value="1"/>
</dbReference>
<dbReference type="SMART" id="SM00052">
    <property type="entry name" value="EAL"/>
    <property type="match status" value="1"/>
</dbReference>
<dbReference type="PANTHER" id="PTHR33121:SF70">
    <property type="entry name" value="SIGNALING PROTEIN YKOW"/>
    <property type="match status" value="1"/>
</dbReference>
<name>A0A1T4T976_9HYPH</name>
<reference evidence="2 3" key="1">
    <citation type="submission" date="2017-02" db="EMBL/GenBank/DDBJ databases">
        <authorList>
            <person name="Peterson S.W."/>
        </authorList>
    </citation>
    <scope>NUCLEOTIDE SEQUENCE [LARGE SCALE GENOMIC DNA]</scope>
    <source>
        <strain evidence="2 3">USBA 369</strain>
    </source>
</reference>
<dbReference type="EMBL" id="FUXL01000021">
    <property type="protein sequence ID" value="SKA37055.1"/>
    <property type="molecule type" value="Genomic_DNA"/>
</dbReference>
<sequence length="416" mass="45876">MASVSQPQPRTQEDASLVGLIATHAGTPSYVDQALRAVRAHLGMDVAFISEFIDNERIFRHVDSATSRTPIHAGDKLSLDEGYCKKIVEGLIPSLIPDTSQLPQALAIAATHAIPIGAHLSVPLILQDGRLFGTFCCFSFAADPSLNERDLHFMRVFAELVAHQLDRELNALRRTEESRRNIQALLEEKQPSIVFQPVVTFPDLRIRGAEALSRFHTTPPRSPDRWFGEARDVGLRVELEVQAIRNAFDAFAPVWARRPLHLALNASPQTIIEGNLPALFASVPQHRLILEITEHEHVEDYDRLRAALEPLRRHGVKVAIDDAGSGYASMRHILNIVPDFIKLDVSLTRSIDRDQMRQALASALIAFGSQTGSEIIAEGVETKAELQTLSSLGVPAGQGYFMHRPMPAADLLSCLG</sequence>
<evidence type="ECO:0000313" key="3">
    <source>
        <dbReference type="Proteomes" id="UP000190135"/>
    </source>
</evidence>
<dbReference type="AlphaFoldDB" id="A0A1T4T976"/>
<organism evidence="2 3">
    <name type="scientific">Consotaella salsifontis</name>
    <dbReference type="NCBI Taxonomy" id="1365950"/>
    <lineage>
        <taxon>Bacteria</taxon>
        <taxon>Pseudomonadati</taxon>
        <taxon>Pseudomonadota</taxon>
        <taxon>Alphaproteobacteria</taxon>
        <taxon>Hyphomicrobiales</taxon>
        <taxon>Aurantimonadaceae</taxon>
        <taxon>Consotaella</taxon>
    </lineage>
</organism>
<dbReference type="PROSITE" id="PS50883">
    <property type="entry name" value="EAL"/>
    <property type="match status" value="1"/>
</dbReference>
<accession>A0A1T4T976</accession>
<dbReference type="Gene3D" id="3.20.20.450">
    <property type="entry name" value="EAL domain"/>
    <property type="match status" value="1"/>
</dbReference>
<dbReference type="InterPro" id="IPR029016">
    <property type="entry name" value="GAF-like_dom_sf"/>
</dbReference>
<dbReference type="Pfam" id="PF13185">
    <property type="entry name" value="GAF_2"/>
    <property type="match status" value="1"/>
</dbReference>
<feature type="domain" description="EAL" evidence="1">
    <location>
        <begin position="175"/>
        <end position="416"/>
    </location>
</feature>
<dbReference type="Gene3D" id="3.30.450.40">
    <property type="match status" value="1"/>
</dbReference>